<evidence type="ECO:0000313" key="2">
    <source>
        <dbReference type="Proteomes" id="UP000785679"/>
    </source>
</evidence>
<proteinExistence type="predicted"/>
<protein>
    <submittedName>
        <fullName evidence="1">Uncharacterized protein</fullName>
    </submittedName>
</protein>
<sequence>MNHALLDPNVQLSFVSFWNFTASHFKVLQLLNRSMALTCDLNKQYIKILFLIRIINLFIHQHNLHVNMQEGFSQINYSYILKNFQFNIIVLFSIPDLINRRWTKLEYYLLFFKLQVSIKRIMASIIKCLQFNLFNIYVIIEFLENVQNYINQVERCPLPLKSITKSPDFYQINVSLTLFSGFLNIVQLFQKAQQSNT</sequence>
<accession>A0A8J8NH05</accession>
<dbReference type="EMBL" id="RRYP01016837">
    <property type="protein sequence ID" value="TNV74559.1"/>
    <property type="molecule type" value="Genomic_DNA"/>
</dbReference>
<comment type="caution">
    <text evidence="1">The sequence shown here is derived from an EMBL/GenBank/DDBJ whole genome shotgun (WGS) entry which is preliminary data.</text>
</comment>
<dbReference type="Proteomes" id="UP000785679">
    <property type="component" value="Unassembled WGS sequence"/>
</dbReference>
<organism evidence="1 2">
    <name type="scientific">Halteria grandinella</name>
    <dbReference type="NCBI Taxonomy" id="5974"/>
    <lineage>
        <taxon>Eukaryota</taxon>
        <taxon>Sar</taxon>
        <taxon>Alveolata</taxon>
        <taxon>Ciliophora</taxon>
        <taxon>Intramacronucleata</taxon>
        <taxon>Spirotrichea</taxon>
        <taxon>Stichotrichia</taxon>
        <taxon>Sporadotrichida</taxon>
        <taxon>Halteriidae</taxon>
        <taxon>Halteria</taxon>
    </lineage>
</organism>
<dbReference type="AlphaFoldDB" id="A0A8J8NH05"/>
<keyword evidence="2" id="KW-1185">Reference proteome</keyword>
<gene>
    <name evidence="1" type="ORF">FGO68_gene8118</name>
</gene>
<evidence type="ECO:0000313" key="1">
    <source>
        <dbReference type="EMBL" id="TNV74559.1"/>
    </source>
</evidence>
<reference evidence="1" key="1">
    <citation type="submission" date="2019-06" db="EMBL/GenBank/DDBJ databases">
        <authorList>
            <person name="Zheng W."/>
        </authorList>
    </citation>
    <scope>NUCLEOTIDE SEQUENCE</scope>
    <source>
        <strain evidence="1">QDHG01</strain>
    </source>
</reference>
<name>A0A8J8NH05_HALGN</name>